<reference evidence="7" key="1">
    <citation type="submission" date="2022-11" db="UniProtKB">
        <authorList>
            <consortium name="WormBaseParasite"/>
        </authorList>
    </citation>
    <scope>IDENTIFICATION</scope>
</reference>
<evidence type="ECO:0000313" key="7">
    <source>
        <dbReference type="WBParaSite" id="jg10356"/>
    </source>
</evidence>
<accession>A0A915CN30</accession>
<keyword evidence="2" id="KW-0719">Serine esterase</keyword>
<name>A0A915CN30_9BILA</name>
<feature type="chain" id="PRO_5038169630" description="Carboxylic ester hydrolase" evidence="4">
    <location>
        <begin position="20"/>
        <end position="459"/>
    </location>
</feature>
<comment type="similarity">
    <text evidence="1 4">Belongs to the type-B carboxylesterase/lipase family.</text>
</comment>
<organism evidence="6 7">
    <name type="scientific">Ditylenchus dipsaci</name>
    <dbReference type="NCBI Taxonomy" id="166011"/>
    <lineage>
        <taxon>Eukaryota</taxon>
        <taxon>Metazoa</taxon>
        <taxon>Ecdysozoa</taxon>
        <taxon>Nematoda</taxon>
        <taxon>Chromadorea</taxon>
        <taxon>Rhabditida</taxon>
        <taxon>Tylenchina</taxon>
        <taxon>Tylenchomorpha</taxon>
        <taxon>Sphaerularioidea</taxon>
        <taxon>Anguinidae</taxon>
        <taxon>Anguininae</taxon>
        <taxon>Ditylenchus</taxon>
    </lineage>
</organism>
<dbReference type="SUPFAM" id="SSF53474">
    <property type="entry name" value="alpha/beta-Hydrolases"/>
    <property type="match status" value="1"/>
</dbReference>
<dbReference type="GO" id="GO:0052689">
    <property type="term" value="F:carboxylic ester hydrolase activity"/>
    <property type="evidence" value="ECO:0007669"/>
    <property type="project" value="UniProtKB-KW"/>
</dbReference>
<dbReference type="Proteomes" id="UP000887574">
    <property type="component" value="Unplaced"/>
</dbReference>
<evidence type="ECO:0000256" key="2">
    <source>
        <dbReference type="ARBA" id="ARBA00022487"/>
    </source>
</evidence>
<sequence>MWLLGISVMCSVFFFTACAKSDSSSMPTPPSLPGPIVEVEQGKLEGFTFDLEFWPHNLPQVDNTTRITSADIFLGIPYAQPPVDQLRLEKPLPPNKWDGVLQSTEVASSCVPLHLLASFDYSEDCLFVNVFRPSASHGNSKVKYPVLVFIHGGGFSLGGSFVEGYRNLSHNFVSQGIVVVTIQYRLGLFGFFSDGSAELPGNLGLWDQAQALVWIQKNIKVFGGDPDNVTVWGQSAGSASVSMLSISRHSRDLFYQTIQQSGSWLSPWALNNRVVNTSVSSANILNCSTESSQELKQCMKDLPLEDIVFGIAEIEMVRGEFEIIVYNPRPDGDFFDAPFEQLTKESPKKPTIIGFTTDEGMFLTTEYPDSVFAFQSPLTVEDNKLFGEKDLIKRIQDKVMPKSSKGSKKSMDSIKKEVIQFYTGATTKAKEGNSHSICNTTLSFCPMCSLLSQLCGNLD</sequence>
<evidence type="ECO:0000256" key="1">
    <source>
        <dbReference type="ARBA" id="ARBA00005964"/>
    </source>
</evidence>
<keyword evidence="6" id="KW-1185">Reference proteome</keyword>
<dbReference type="PROSITE" id="PS00122">
    <property type="entry name" value="CARBOXYLESTERASE_B_1"/>
    <property type="match status" value="1"/>
</dbReference>
<evidence type="ECO:0000259" key="5">
    <source>
        <dbReference type="Pfam" id="PF00135"/>
    </source>
</evidence>
<feature type="domain" description="Carboxylesterase type B" evidence="5">
    <location>
        <begin position="36"/>
        <end position="434"/>
    </location>
</feature>
<dbReference type="AlphaFoldDB" id="A0A915CN30"/>
<dbReference type="PANTHER" id="PTHR44590">
    <property type="entry name" value="CARBOXYLIC ESTER HYDROLASE-RELATED"/>
    <property type="match status" value="1"/>
</dbReference>
<dbReference type="InterPro" id="IPR002018">
    <property type="entry name" value="CarbesteraseB"/>
</dbReference>
<evidence type="ECO:0000256" key="3">
    <source>
        <dbReference type="ARBA" id="ARBA00022801"/>
    </source>
</evidence>
<protein>
    <recommendedName>
        <fullName evidence="4">Carboxylic ester hydrolase</fullName>
        <ecNumber evidence="4">3.1.1.-</ecNumber>
    </recommendedName>
</protein>
<dbReference type="PANTHER" id="PTHR44590:SF4">
    <property type="entry name" value="CARBOXYLIC ESTER HYDROLASE"/>
    <property type="match status" value="1"/>
</dbReference>
<dbReference type="InterPro" id="IPR019819">
    <property type="entry name" value="Carboxylesterase_B_CS"/>
</dbReference>
<evidence type="ECO:0000256" key="4">
    <source>
        <dbReference type="RuleBase" id="RU361235"/>
    </source>
</evidence>
<keyword evidence="4" id="KW-0732">Signal</keyword>
<dbReference type="InterPro" id="IPR029058">
    <property type="entry name" value="AB_hydrolase_fold"/>
</dbReference>
<feature type="signal peptide" evidence="4">
    <location>
        <begin position="1"/>
        <end position="19"/>
    </location>
</feature>
<proteinExistence type="inferred from homology"/>
<dbReference type="Pfam" id="PF00135">
    <property type="entry name" value="COesterase"/>
    <property type="match status" value="1"/>
</dbReference>
<evidence type="ECO:0000313" key="6">
    <source>
        <dbReference type="Proteomes" id="UP000887574"/>
    </source>
</evidence>
<dbReference type="PROSITE" id="PS00941">
    <property type="entry name" value="CARBOXYLESTERASE_B_2"/>
    <property type="match status" value="1"/>
</dbReference>
<keyword evidence="3 4" id="KW-0378">Hydrolase</keyword>
<dbReference type="Gene3D" id="3.40.50.1820">
    <property type="entry name" value="alpha/beta hydrolase"/>
    <property type="match status" value="1"/>
</dbReference>
<dbReference type="EC" id="3.1.1.-" evidence="4"/>
<dbReference type="InterPro" id="IPR019826">
    <property type="entry name" value="Carboxylesterase_B_AS"/>
</dbReference>
<dbReference type="WBParaSite" id="jg10356">
    <property type="protein sequence ID" value="jg10356"/>
    <property type="gene ID" value="jg10356"/>
</dbReference>